<keyword evidence="1 4" id="KW-0808">Transferase</keyword>
<dbReference type="Pfam" id="PF00583">
    <property type="entry name" value="Acetyltransf_1"/>
    <property type="match status" value="1"/>
</dbReference>
<sequence>MKIRKATINDLKELSRIERECFPVAEAATEEIFCRRLEVYPDFFWILENEAGEIVSFVNGMATDNEILTDEMFENPDLHNKNGDWQMIFGVNTLPKFRRKDYAEKVLRRVVEDTKKDGRKGIVLTCKDKLVSFYEKIGFVNEGLSESTHGNAIWYNMRMIF</sequence>
<dbReference type="AlphaFoldDB" id="A0AB39V9C8"/>
<dbReference type="RefSeq" id="WP_369712326.1">
    <property type="nucleotide sequence ID" value="NZ_CP165646.1"/>
</dbReference>
<dbReference type="CDD" id="cd04301">
    <property type="entry name" value="NAT_SF"/>
    <property type="match status" value="1"/>
</dbReference>
<accession>A0AB39V9C8</accession>
<dbReference type="PANTHER" id="PTHR10908:SF0">
    <property type="entry name" value="SEROTONIN N-ACETYLTRANSFERASE"/>
    <property type="match status" value="1"/>
</dbReference>
<dbReference type="InterPro" id="IPR051635">
    <property type="entry name" value="SNAT-like"/>
</dbReference>
<protein>
    <submittedName>
        <fullName evidence="4">GNAT family N-acetyltransferase</fullName>
        <ecNumber evidence="4">2.3.-.-</ecNumber>
    </submittedName>
</protein>
<dbReference type="SUPFAM" id="SSF55729">
    <property type="entry name" value="Acyl-CoA N-acyltransferases (Nat)"/>
    <property type="match status" value="1"/>
</dbReference>
<feature type="domain" description="N-acetyltransferase" evidence="3">
    <location>
        <begin position="1"/>
        <end position="160"/>
    </location>
</feature>
<organism evidence="4">
    <name type="scientific">Leptotrichia mesophila</name>
    <dbReference type="NCBI Taxonomy" id="3239303"/>
    <lineage>
        <taxon>Bacteria</taxon>
        <taxon>Fusobacteriati</taxon>
        <taxon>Fusobacteriota</taxon>
        <taxon>Fusobacteriia</taxon>
        <taxon>Fusobacteriales</taxon>
        <taxon>Leptotrichiaceae</taxon>
        <taxon>Leptotrichia</taxon>
    </lineage>
</organism>
<name>A0AB39V9C8_9FUSO</name>
<dbReference type="GO" id="GO:0008080">
    <property type="term" value="F:N-acetyltransferase activity"/>
    <property type="evidence" value="ECO:0007669"/>
    <property type="project" value="UniProtKB-ARBA"/>
</dbReference>
<keyword evidence="2 4" id="KW-0012">Acyltransferase</keyword>
<dbReference type="EMBL" id="CP165646">
    <property type="protein sequence ID" value="XDU63903.1"/>
    <property type="molecule type" value="Genomic_DNA"/>
</dbReference>
<dbReference type="PROSITE" id="PS51186">
    <property type="entry name" value="GNAT"/>
    <property type="match status" value="1"/>
</dbReference>
<dbReference type="InterPro" id="IPR000182">
    <property type="entry name" value="GNAT_dom"/>
</dbReference>
<evidence type="ECO:0000259" key="3">
    <source>
        <dbReference type="PROSITE" id="PS51186"/>
    </source>
</evidence>
<gene>
    <name evidence="4" type="ORF">AB8B23_08115</name>
</gene>
<dbReference type="Gene3D" id="3.40.630.30">
    <property type="match status" value="1"/>
</dbReference>
<dbReference type="PANTHER" id="PTHR10908">
    <property type="entry name" value="SEROTONIN N-ACETYLTRANSFERASE"/>
    <property type="match status" value="1"/>
</dbReference>
<evidence type="ECO:0000256" key="1">
    <source>
        <dbReference type="ARBA" id="ARBA00022679"/>
    </source>
</evidence>
<reference evidence="4" key="1">
    <citation type="submission" date="2024-07" db="EMBL/GenBank/DDBJ databases">
        <authorList>
            <person name="Li X.-J."/>
            <person name="Wang X."/>
        </authorList>
    </citation>
    <scope>NUCLEOTIDE SEQUENCE</scope>
    <source>
        <strain evidence="4">HSP-342</strain>
    </source>
</reference>
<dbReference type="KEGG" id="lmes:AB8B23_08115"/>
<evidence type="ECO:0000256" key="2">
    <source>
        <dbReference type="ARBA" id="ARBA00023315"/>
    </source>
</evidence>
<dbReference type="InterPro" id="IPR016181">
    <property type="entry name" value="Acyl_CoA_acyltransferase"/>
</dbReference>
<evidence type="ECO:0000313" key="4">
    <source>
        <dbReference type="EMBL" id="XDU63903.1"/>
    </source>
</evidence>
<proteinExistence type="predicted"/>
<dbReference type="EC" id="2.3.-.-" evidence="4"/>